<protein>
    <submittedName>
        <fullName evidence="1">12846_t:CDS:1</fullName>
    </submittedName>
</protein>
<gene>
    <name evidence="1" type="ORF">FCALED_LOCUS13484</name>
</gene>
<name>A0A9N9HQW6_9GLOM</name>
<comment type="caution">
    <text evidence="1">The sequence shown here is derived from an EMBL/GenBank/DDBJ whole genome shotgun (WGS) entry which is preliminary data.</text>
</comment>
<accession>A0A9N9HQW6</accession>
<keyword evidence="2" id="KW-1185">Reference proteome</keyword>
<dbReference type="AlphaFoldDB" id="A0A9N9HQW6"/>
<dbReference type="EMBL" id="CAJVPQ010007856">
    <property type="protein sequence ID" value="CAG8701188.1"/>
    <property type="molecule type" value="Genomic_DNA"/>
</dbReference>
<proteinExistence type="predicted"/>
<dbReference type="OrthoDB" id="2305202at2759"/>
<reference evidence="1" key="1">
    <citation type="submission" date="2021-06" db="EMBL/GenBank/DDBJ databases">
        <authorList>
            <person name="Kallberg Y."/>
            <person name="Tangrot J."/>
            <person name="Rosling A."/>
        </authorList>
    </citation>
    <scope>NUCLEOTIDE SEQUENCE</scope>
    <source>
        <strain evidence="1">UK204</strain>
    </source>
</reference>
<evidence type="ECO:0000313" key="1">
    <source>
        <dbReference type="EMBL" id="CAG8701188.1"/>
    </source>
</evidence>
<dbReference type="Proteomes" id="UP000789570">
    <property type="component" value="Unassembled WGS sequence"/>
</dbReference>
<sequence>MSNPLTFVRQKIQEQNVKKLAKKSPTSLPIVLQNPQTADIVLRSIKNDNEMPALLFDWNNSGFNNNPANPGRNGIAAQTQAAIVANLVAYGATDYGNYGFLFIFQSDAAIGVWARNIKVNLPWVKSQPGVPDVCNALIRINRVSPVTGNIHLEDFLAVLE</sequence>
<organism evidence="1 2">
    <name type="scientific">Funneliformis caledonium</name>
    <dbReference type="NCBI Taxonomy" id="1117310"/>
    <lineage>
        <taxon>Eukaryota</taxon>
        <taxon>Fungi</taxon>
        <taxon>Fungi incertae sedis</taxon>
        <taxon>Mucoromycota</taxon>
        <taxon>Glomeromycotina</taxon>
        <taxon>Glomeromycetes</taxon>
        <taxon>Glomerales</taxon>
        <taxon>Glomeraceae</taxon>
        <taxon>Funneliformis</taxon>
    </lineage>
</organism>
<evidence type="ECO:0000313" key="2">
    <source>
        <dbReference type="Proteomes" id="UP000789570"/>
    </source>
</evidence>